<keyword evidence="5 15" id="KW-0378">Hydrolase</keyword>
<dbReference type="EMBL" id="PTJD01000001">
    <property type="protein sequence ID" value="PPK98764.1"/>
    <property type="molecule type" value="Genomic_DNA"/>
</dbReference>
<organism evidence="19 20">
    <name type="scientific">Kineococcus xinjiangensis</name>
    <dbReference type="NCBI Taxonomy" id="512762"/>
    <lineage>
        <taxon>Bacteria</taxon>
        <taxon>Bacillati</taxon>
        <taxon>Actinomycetota</taxon>
        <taxon>Actinomycetes</taxon>
        <taxon>Kineosporiales</taxon>
        <taxon>Kineosporiaceae</taxon>
        <taxon>Kineococcus</taxon>
    </lineage>
</organism>
<evidence type="ECO:0000259" key="18">
    <source>
        <dbReference type="PROSITE" id="PS51217"/>
    </source>
</evidence>
<evidence type="ECO:0000313" key="19">
    <source>
        <dbReference type="EMBL" id="PPK98764.1"/>
    </source>
</evidence>
<feature type="domain" description="UvrD-like helicase C-terminal" evidence="18">
    <location>
        <begin position="355"/>
        <end position="656"/>
    </location>
</feature>
<evidence type="ECO:0000256" key="12">
    <source>
        <dbReference type="ARBA" id="ARBA00034617"/>
    </source>
</evidence>
<keyword evidence="11" id="KW-0413">Isomerase</keyword>
<dbReference type="Gene3D" id="3.90.320.10">
    <property type="match status" value="1"/>
</dbReference>
<evidence type="ECO:0000256" key="11">
    <source>
        <dbReference type="ARBA" id="ARBA00023235"/>
    </source>
</evidence>
<keyword evidence="7" id="KW-0269">Exonuclease</keyword>
<dbReference type="GO" id="GO:0005829">
    <property type="term" value="C:cytosol"/>
    <property type="evidence" value="ECO:0007669"/>
    <property type="project" value="TreeGrafter"/>
</dbReference>
<feature type="region of interest" description="Disordered" evidence="16">
    <location>
        <begin position="357"/>
        <end position="382"/>
    </location>
</feature>
<sequence>MGAVKLQHPGAPAASLPRVPRLLRRPALAPRDLLLDPSQERVVAARTGSGPLVVLSAPGTGATTTLVEAVAARVERDGTDPDAVLVLAPSRRAAGALRDRITDRLRRTMAEPAARTPQSYAFGLLRRVRAAAGDPPPRLITGAEQDLVLAELLRGHQAGADPGWPADVPREAWTLRTFRTELRDLLMRATERGLTPADLDELGRRHSRPEWLAAARAMQEYLDVNALGRADGYDPAGVVDEATEHLRTSPELLRAERERWRLVVVDDAHDVSEAGFRLLDELCGGGRDLLLFADPDAVTEGFRGADARTVAELPTRYHRADGRPAGTVVLSTAWRQAPRLRAATGRVAVRIGAVGGGVHRNPAPRPATPAAGPAATAASGGDGGRVEAVVLSSPTQEAAWIAQRLRSRHLLAGVPWDEMAVLVRSGGSTDALRRGLAAAGVPLTVPLAEMPVRDEPAVRPLCTALQVVLRPEALDAEAARELVTSALGGADVVGLRRLRQALRREERAGGGNRSSDVVLAAVLADPVGLVALPDPALRPAHRVAAVLQAGRSAARARDASAESVLWAMWEASGLAPRWQRAALAGGRDGARADRDLDAVVALFEAAGRFVDRFPGTGSALRFLDQLQAEEVPTDTLAERAPATGAVTLTTPQGAVGREWDLVVVAGVQEGAWPDLRLRGSVLGAQALVDLVAGRPADGRGARRAVLEDELRLFHVAVSRARSELLVTSVRTEDERPSPFLDLVDPPGDEEGERPLAEVPRAVSLPALVARLRQVVCAPAPVEGPRRRAAAALVLARLARAGVPGAWPDDWYGVSPLSDPRPLREAGEEVVVSPSRVGLFEDCPLRWLLESVGGTPADSTGQSVGSLVHQVASEAPAAGAEELRARLDEAWPSLGLAPGWISDATRRRADEMVVKLAEYHRLAGREGRELVAVEQDFSVGVGRARLRGRVDRLERDAQGRLVVVDLKTGGSKPRKDELARHAQLGVYQLAAEQGSFGDVGSGSGGAALVQLGTGEKRGVSVQAQAPLAEDADPRWVGDLLERTADGMAAAQFEAVAGTHCRTCPVRGSCPVQEEGRSVVDTGEEAAP</sequence>
<feature type="compositionally biased region" description="Low complexity" evidence="16">
    <location>
        <begin position="368"/>
        <end position="379"/>
    </location>
</feature>
<evidence type="ECO:0000256" key="3">
    <source>
        <dbReference type="ARBA" id="ARBA00022741"/>
    </source>
</evidence>
<comment type="catalytic activity">
    <reaction evidence="14">
        <text>ATP + H2O = ADP + phosphate + H(+)</text>
        <dbReference type="Rhea" id="RHEA:13065"/>
        <dbReference type="ChEBI" id="CHEBI:15377"/>
        <dbReference type="ChEBI" id="CHEBI:15378"/>
        <dbReference type="ChEBI" id="CHEBI:30616"/>
        <dbReference type="ChEBI" id="CHEBI:43474"/>
        <dbReference type="ChEBI" id="CHEBI:456216"/>
        <dbReference type="EC" id="5.6.2.4"/>
    </reaction>
</comment>
<dbReference type="Gene3D" id="1.10.10.160">
    <property type="match status" value="1"/>
</dbReference>
<dbReference type="GO" id="GO:0043138">
    <property type="term" value="F:3'-5' DNA helicase activity"/>
    <property type="evidence" value="ECO:0007669"/>
    <property type="project" value="UniProtKB-EC"/>
</dbReference>
<evidence type="ECO:0000256" key="1">
    <source>
        <dbReference type="ARBA" id="ARBA00009922"/>
    </source>
</evidence>
<proteinExistence type="inferred from homology"/>
<dbReference type="GO" id="GO:0003677">
    <property type="term" value="F:DNA binding"/>
    <property type="evidence" value="ECO:0007669"/>
    <property type="project" value="UniProtKB-KW"/>
</dbReference>
<reference evidence="19 20" key="1">
    <citation type="submission" date="2018-02" db="EMBL/GenBank/DDBJ databases">
        <title>Genomic Encyclopedia of Archaeal and Bacterial Type Strains, Phase II (KMG-II): from individual species to whole genera.</title>
        <authorList>
            <person name="Goeker M."/>
        </authorList>
    </citation>
    <scope>NUCLEOTIDE SEQUENCE [LARGE SCALE GENOMIC DNA]</scope>
    <source>
        <strain evidence="19 20">DSM 22857</strain>
    </source>
</reference>
<protein>
    <recommendedName>
        <fullName evidence="13">DNA 3'-5' helicase</fullName>
        <ecNumber evidence="13">5.6.2.4</ecNumber>
    </recommendedName>
</protein>
<dbReference type="GO" id="GO:0000725">
    <property type="term" value="P:recombinational repair"/>
    <property type="evidence" value="ECO:0007669"/>
    <property type="project" value="TreeGrafter"/>
</dbReference>
<keyword evidence="6 15" id="KW-0347">Helicase</keyword>
<dbReference type="InterPro" id="IPR011604">
    <property type="entry name" value="PDDEXK-like_dom_sf"/>
</dbReference>
<accession>A0A2S6IWN4</accession>
<dbReference type="InterPro" id="IPR014016">
    <property type="entry name" value="UvrD-like_ATP-bd"/>
</dbReference>
<dbReference type="PROSITE" id="PS51217">
    <property type="entry name" value="UVRD_HELICASE_CTER"/>
    <property type="match status" value="1"/>
</dbReference>
<keyword evidence="3 15" id="KW-0547">Nucleotide-binding</keyword>
<evidence type="ECO:0000256" key="8">
    <source>
        <dbReference type="ARBA" id="ARBA00022840"/>
    </source>
</evidence>
<dbReference type="Gene3D" id="3.40.50.300">
    <property type="entry name" value="P-loop containing nucleotide triphosphate hydrolases"/>
    <property type="match status" value="2"/>
</dbReference>
<dbReference type="OrthoDB" id="5240387at2"/>
<dbReference type="InterPro" id="IPR027417">
    <property type="entry name" value="P-loop_NTPase"/>
</dbReference>
<keyword evidence="4" id="KW-0227">DNA damage</keyword>
<dbReference type="PANTHER" id="PTHR11070">
    <property type="entry name" value="UVRD / RECB / PCRA DNA HELICASE FAMILY MEMBER"/>
    <property type="match status" value="1"/>
</dbReference>
<name>A0A2S6IWN4_9ACTN</name>
<dbReference type="Pfam" id="PF13361">
    <property type="entry name" value="UvrD_C"/>
    <property type="match status" value="1"/>
</dbReference>
<keyword evidence="8 15" id="KW-0067">ATP-binding</keyword>
<evidence type="ECO:0000259" key="17">
    <source>
        <dbReference type="PROSITE" id="PS51198"/>
    </source>
</evidence>
<evidence type="ECO:0000256" key="10">
    <source>
        <dbReference type="ARBA" id="ARBA00023204"/>
    </source>
</evidence>
<dbReference type="AlphaFoldDB" id="A0A2S6IWN4"/>
<dbReference type="Proteomes" id="UP000239485">
    <property type="component" value="Unassembled WGS sequence"/>
</dbReference>
<gene>
    <name evidence="19" type="ORF">CLV92_101465</name>
</gene>
<dbReference type="Pfam" id="PF00580">
    <property type="entry name" value="UvrD-helicase"/>
    <property type="match status" value="1"/>
</dbReference>
<dbReference type="GO" id="GO:0004527">
    <property type="term" value="F:exonuclease activity"/>
    <property type="evidence" value="ECO:0007669"/>
    <property type="project" value="UniProtKB-KW"/>
</dbReference>
<feature type="binding site" evidence="15">
    <location>
        <begin position="56"/>
        <end position="63"/>
    </location>
    <ligand>
        <name>ATP</name>
        <dbReference type="ChEBI" id="CHEBI:30616"/>
    </ligand>
</feature>
<evidence type="ECO:0000256" key="5">
    <source>
        <dbReference type="ARBA" id="ARBA00022801"/>
    </source>
</evidence>
<dbReference type="GO" id="GO:0005524">
    <property type="term" value="F:ATP binding"/>
    <property type="evidence" value="ECO:0007669"/>
    <property type="project" value="UniProtKB-UniRule"/>
</dbReference>
<dbReference type="InterPro" id="IPR038726">
    <property type="entry name" value="PDDEXK_AddAB-type"/>
</dbReference>
<dbReference type="PANTHER" id="PTHR11070:SF59">
    <property type="entry name" value="DNA 3'-5' HELICASE"/>
    <property type="match status" value="1"/>
</dbReference>
<evidence type="ECO:0000256" key="9">
    <source>
        <dbReference type="ARBA" id="ARBA00023125"/>
    </source>
</evidence>
<dbReference type="EC" id="5.6.2.4" evidence="13"/>
<dbReference type="Pfam" id="PF12705">
    <property type="entry name" value="PDDEXK_1"/>
    <property type="match status" value="1"/>
</dbReference>
<evidence type="ECO:0000256" key="15">
    <source>
        <dbReference type="PROSITE-ProRule" id="PRU00560"/>
    </source>
</evidence>
<keyword evidence="9" id="KW-0238">DNA-binding</keyword>
<dbReference type="Gene3D" id="1.10.486.10">
    <property type="entry name" value="PCRA, domain 4"/>
    <property type="match status" value="1"/>
</dbReference>
<evidence type="ECO:0000256" key="4">
    <source>
        <dbReference type="ARBA" id="ARBA00022763"/>
    </source>
</evidence>
<evidence type="ECO:0000256" key="14">
    <source>
        <dbReference type="ARBA" id="ARBA00048988"/>
    </source>
</evidence>
<comment type="similarity">
    <text evidence="1">Belongs to the helicase family. UvrD subfamily.</text>
</comment>
<keyword evidence="20" id="KW-1185">Reference proteome</keyword>
<evidence type="ECO:0000256" key="2">
    <source>
        <dbReference type="ARBA" id="ARBA00022722"/>
    </source>
</evidence>
<dbReference type="InterPro" id="IPR014017">
    <property type="entry name" value="DNA_helicase_UvrD-like_C"/>
</dbReference>
<evidence type="ECO:0000256" key="7">
    <source>
        <dbReference type="ARBA" id="ARBA00022839"/>
    </source>
</evidence>
<dbReference type="InterPro" id="IPR013986">
    <property type="entry name" value="DExx_box_DNA_helicase_dom_sf"/>
</dbReference>
<keyword evidence="10" id="KW-0234">DNA repair</keyword>
<dbReference type="SUPFAM" id="SSF52540">
    <property type="entry name" value="P-loop containing nucleoside triphosphate hydrolases"/>
    <property type="match status" value="1"/>
</dbReference>
<evidence type="ECO:0000313" key="20">
    <source>
        <dbReference type="Proteomes" id="UP000239485"/>
    </source>
</evidence>
<keyword evidence="2" id="KW-0540">Nuclease</keyword>
<dbReference type="GO" id="GO:0033202">
    <property type="term" value="C:DNA helicase complex"/>
    <property type="evidence" value="ECO:0007669"/>
    <property type="project" value="TreeGrafter"/>
</dbReference>
<evidence type="ECO:0000256" key="16">
    <source>
        <dbReference type="SAM" id="MobiDB-lite"/>
    </source>
</evidence>
<evidence type="ECO:0000256" key="6">
    <source>
        <dbReference type="ARBA" id="ARBA00022806"/>
    </source>
</evidence>
<comment type="caution">
    <text evidence="19">The sequence shown here is derived from an EMBL/GenBank/DDBJ whole genome shotgun (WGS) entry which is preliminary data.</text>
</comment>
<comment type="catalytic activity">
    <reaction evidence="12">
        <text>Couples ATP hydrolysis with the unwinding of duplex DNA by translocating in the 3'-5' direction.</text>
        <dbReference type="EC" id="5.6.2.4"/>
    </reaction>
</comment>
<dbReference type="InterPro" id="IPR000212">
    <property type="entry name" value="DNA_helicase_UvrD/REP"/>
</dbReference>
<dbReference type="PROSITE" id="PS51198">
    <property type="entry name" value="UVRD_HELICASE_ATP_BIND"/>
    <property type="match status" value="1"/>
</dbReference>
<evidence type="ECO:0000256" key="13">
    <source>
        <dbReference type="ARBA" id="ARBA00034808"/>
    </source>
</evidence>
<feature type="domain" description="UvrD-like helicase ATP-binding" evidence="17">
    <location>
        <begin position="35"/>
        <end position="337"/>
    </location>
</feature>